<dbReference type="Proteomes" id="UP000575480">
    <property type="component" value="Unassembled WGS sequence"/>
</dbReference>
<gene>
    <name evidence="1" type="ORF">HX858_09025</name>
</gene>
<protein>
    <submittedName>
        <fullName evidence="1">Uncharacterized protein</fullName>
    </submittedName>
</protein>
<evidence type="ECO:0000313" key="2">
    <source>
        <dbReference type="Proteomes" id="UP000575480"/>
    </source>
</evidence>
<organism evidence="1 2">
    <name type="scientific">Marine Group I thaumarchaeote</name>
    <dbReference type="NCBI Taxonomy" id="2511932"/>
    <lineage>
        <taxon>Archaea</taxon>
        <taxon>Nitrososphaerota</taxon>
        <taxon>Marine Group I</taxon>
    </lineage>
</organism>
<name>A0A7K4MWX3_9ARCH</name>
<proteinExistence type="predicted"/>
<dbReference type="AlphaFoldDB" id="A0A7K4MWX3"/>
<comment type="caution">
    <text evidence="1">The sequence shown here is derived from an EMBL/GenBank/DDBJ whole genome shotgun (WGS) entry which is preliminary data.</text>
</comment>
<evidence type="ECO:0000313" key="1">
    <source>
        <dbReference type="EMBL" id="NWJ57868.1"/>
    </source>
</evidence>
<reference evidence="1 2" key="1">
    <citation type="journal article" date="2019" name="Environ. Microbiol.">
        <title>Genomics insights into ecotype formation of ammonia-oxidizing archaea in the deep ocean.</title>
        <authorList>
            <person name="Wang Y."/>
            <person name="Huang J.M."/>
            <person name="Cui G.J."/>
            <person name="Nunoura T."/>
            <person name="Takaki Y."/>
            <person name="Li W.L."/>
            <person name="Li J."/>
            <person name="Gao Z.M."/>
            <person name="Takai K."/>
            <person name="Zhang A.Q."/>
            <person name="Stepanauskas R."/>
        </authorList>
    </citation>
    <scope>NUCLEOTIDE SEQUENCE [LARGE SCALE GENOMIC DNA]</scope>
    <source>
        <strain evidence="1 2">L15a</strain>
    </source>
</reference>
<sequence length="90" mass="10852">MNMRQETVEEYLRRGKTITKIPQVLDTVGSIWNQLGYKTEKPEEIRSVSWKSVQPDERFDSEDDDRKYWNQLNKKCDQLIKKMKIKTEKT</sequence>
<accession>A0A7K4MWX3</accession>
<dbReference type="EMBL" id="JACATH010000022">
    <property type="protein sequence ID" value="NWJ57868.1"/>
    <property type="molecule type" value="Genomic_DNA"/>
</dbReference>